<evidence type="ECO:0000313" key="3">
    <source>
        <dbReference type="EMBL" id="MBW0487917.1"/>
    </source>
</evidence>
<proteinExistence type="predicted"/>
<keyword evidence="1" id="KW-0694">RNA-binding</keyword>
<dbReference type="SUPFAM" id="SSF53098">
    <property type="entry name" value="Ribonuclease H-like"/>
    <property type="match status" value="1"/>
</dbReference>
<dbReference type="Gene3D" id="3.30.420.10">
    <property type="entry name" value="Ribonuclease H-like superfamily/Ribonuclease H"/>
    <property type="match status" value="1"/>
</dbReference>
<accession>A0A9Q3H1V7</accession>
<dbReference type="InterPro" id="IPR001584">
    <property type="entry name" value="Integrase_cat-core"/>
</dbReference>
<keyword evidence="4" id="KW-1185">Reference proteome</keyword>
<dbReference type="PANTHER" id="PTHR37984">
    <property type="entry name" value="PROTEIN CBG26694"/>
    <property type="match status" value="1"/>
</dbReference>
<dbReference type="EMBL" id="AVOT02009345">
    <property type="protein sequence ID" value="MBW0487917.1"/>
    <property type="molecule type" value="Genomic_DNA"/>
</dbReference>
<dbReference type="PANTHER" id="PTHR37984:SF5">
    <property type="entry name" value="PROTEIN NYNRIN-LIKE"/>
    <property type="match status" value="1"/>
</dbReference>
<comment type="caution">
    <text evidence="3">The sequence shown here is derived from an EMBL/GenBank/DDBJ whole genome shotgun (WGS) entry which is preliminary data.</text>
</comment>
<dbReference type="PROSITE" id="PS50994">
    <property type="entry name" value="INTEGRASE"/>
    <property type="match status" value="1"/>
</dbReference>
<evidence type="ECO:0000256" key="1">
    <source>
        <dbReference type="ARBA" id="ARBA00022884"/>
    </source>
</evidence>
<dbReference type="InterPro" id="IPR012337">
    <property type="entry name" value="RNaseH-like_sf"/>
</dbReference>
<dbReference type="InterPro" id="IPR036397">
    <property type="entry name" value="RNaseH_sf"/>
</dbReference>
<evidence type="ECO:0000259" key="2">
    <source>
        <dbReference type="PROSITE" id="PS50994"/>
    </source>
</evidence>
<dbReference type="Proteomes" id="UP000765509">
    <property type="component" value="Unassembled WGS sequence"/>
</dbReference>
<dbReference type="GO" id="GO:0003723">
    <property type="term" value="F:RNA binding"/>
    <property type="evidence" value="ECO:0007669"/>
    <property type="project" value="UniProtKB-KW"/>
</dbReference>
<evidence type="ECO:0000313" key="4">
    <source>
        <dbReference type="Proteomes" id="UP000765509"/>
    </source>
</evidence>
<dbReference type="GO" id="GO:0015074">
    <property type="term" value="P:DNA integration"/>
    <property type="evidence" value="ECO:0007669"/>
    <property type="project" value="InterPro"/>
</dbReference>
<sequence>MIQIQKPKSPWEISQINWVTTLPPGGDRSFNTCLVFFDSYRRPQKSLPFHKDKTTMDTAIMIYNRAISHTVLFQNIISDRDPKFTAALWTNLPYLFGTNISLSTAYHPQTDGLE</sequence>
<dbReference type="AlphaFoldDB" id="A0A9Q3H1V7"/>
<gene>
    <name evidence="3" type="ORF">O181_027632</name>
</gene>
<organism evidence="3 4">
    <name type="scientific">Austropuccinia psidii MF-1</name>
    <dbReference type="NCBI Taxonomy" id="1389203"/>
    <lineage>
        <taxon>Eukaryota</taxon>
        <taxon>Fungi</taxon>
        <taxon>Dikarya</taxon>
        <taxon>Basidiomycota</taxon>
        <taxon>Pucciniomycotina</taxon>
        <taxon>Pucciniomycetes</taxon>
        <taxon>Pucciniales</taxon>
        <taxon>Sphaerophragmiaceae</taxon>
        <taxon>Austropuccinia</taxon>
    </lineage>
</organism>
<dbReference type="InterPro" id="IPR050951">
    <property type="entry name" value="Retrovirus_Pol_polyprotein"/>
</dbReference>
<reference evidence="3" key="1">
    <citation type="submission" date="2021-03" db="EMBL/GenBank/DDBJ databases">
        <title>Draft genome sequence of rust myrtle Austropuccinia psidii MF-1, a brazilian biotype.</title>
        <authorList>
            <person name="Quecine M.C."/>
            <person name="Pachon D.M.R."/>
            <person name="Bonatelli M.L."/>
            <person name="Correr F.H."/>
            <person name="Franceschini L.M."/>
            <person name="Leite T.F."/>
            <person name="Margarido G.R.A."/>
            <person name="Almeida C.A."/>
            <person name="Ferrarezi J.A."/>
            <person name="Labate C.A."/>
        </authorList>
    </citation>
    <scope>NUCLEOTIDE SEQUENCE</scope>
    <source>
        <strain evidence="3">MF-1</strain>
    </source>
</reference>
<dbReference type="GO" id="GO:0005634">
    <property type="term" value="C:nucleus"/>
    <property type="evidence" value="ECO:0007669"/>
    <property type="project" value="UniProtKB-ARBA"/>
</dbReference>
<feature type="domain" description="Integrase catalytic" evidence="2">
    <location>
        <begin position="6"/>
        <end position="114"/>
    </location>
</feature>
<protein>
    <recommendedName>
        <fullName evidence="2">Integrase catalytic domain-containing protein</fullName>
    </recommendedName>
</protein>
<name>A0A9Q3H1V7_9BASI</name>